<sequence>MSKSLKNIFKCNRVLSHVVFLHADTREVKFQKKNETTFETPSTFTPRKSRKKIECSLTTNGTNCFQIRPSNCGGPNKTCHHSTGECTSGCAVGFQGEHCQFQCSSGIYGPNCSQNCSSDCGGPHKECHHITGECTSGCVAGYKGEKCESQCGSGSFGQNCTQNCSSQCGGPHKECHHITRECTSGCEAGFEGEKCTSRKNIKT</sequence>
<keyword evidence="1" id="KW-0245">EGF-like domain</keyword>
<reference evidence="2 3" key="1">
    <citation type="journal article" date="2021" name="Elife">
        <title>Chloroplast acquisition without the gene transfer in kleptoplastic sea slugs, Plakobranchus ocellatus.</title>
        <authorList>
            <person name="Maeda T."/>
            <person name="Takahashi S."/>
            <person name="Yoshida T."/>
            <person name="Shimamura S."/>
            <person name="Takaki Y."/>
            <person name="Nagai Y."/>
            <person name="Toyoda A."/>
            <person name="Suzuki Y."/>
            <person name="Arimoto A."/>
            <person name="Ishii H."/>
            <person name="Satoh N."/>
            <person name="Nishiyama T."/>
            <person name="Hasebe M."/>
            <person name="Maruyama T."/>
            <person name="Minagawa J."/>
            <person name="Obokata J."/>
            <person name="Shigenobu S."/>
        </authorList>
    </citation>
    <scope>NUCLEOTIDE SEQUENCE [LARGE SCALE GENOMIC DNA]</scope>
</reference>
<dbReference type="EMBL" id="BMAT01003174">
    <property type="protein sequence ID" value="GFS21401.1"/>
    <property type="molecule type" value="Genomic_DNA"/>
</dbReference>
<dbReference type="AlphaFoldDB" id="A0AAV4JIZ7"/>
<dbReference type="Proteomes" id="UP000762676">
    <property type="component" value="Unassembled WGS sequence"/>
</dbReference>
<evidence type="ECO:0000256" key="1">
    <source>
        <dbReference type="ARBA" id="ARBA00022536"/>
    </source>
</evidence>
<protein>
    <submittedName>
        <fullName evidence="2">Multiple epidermal growth factor-like domains 10</fullName>
    </submittedName>
</protein>
<dbReference type="GO" id="GO:0005044">
    <property type="term" value="F:scavenger receptor activity"/>
    <property type="evidence" value="ECO:0007669"/>
    <property type="project" value="InterPro"/>
</dbReference>
<dbReference type="PANTHER" id="PTHR24043">
    <property type="entry name" value="SCAVENGER RECEPTOR CLASS F"/>
    <property type="match status" value="1"/>
</dbReference>
<comment type="caution">
    <text evidence="2">The sequence shown here is derived from an EMBL/GenBank/DDBJ whole genome shotgun (WGS) entry which is preliminary data.</text>
</comment>
<dbReference type="Gene3D" id="2.170.300.10">
    <property type="entry name" value="Tie2 ligand-binding domain superfamily"/>
    <property type="match status" value="1"/>
</dbReference>
<organism evidence="2 3">
    <name type="scientific">Elysia marginata</name>
    <dbReference type="NCBI Taxonomy" id="1093978"/>
    <lineage>
        <taxon>Eukaryota</taxon>
        <taxon>Metazoa</taxon>
        <taxon>Spiralia</taxon>
        <taxon>Lophotrochozoa</taxon>
        <taxon>Mollusca</taxon>
        <taxon>Gastropoda</taxon>
        <taxon>Heterobranchia</taxon>
        <taxon>Euthyneura</taxon>
        <taxon>Panpulmonata</taxon>
        <taxon>Sacoglossa</taxon>
        <taxon>Placobranchoidea</taxon>
        <taxon>Plakobranchidae</taxon>
        <taxon>Elysia</taxon>
    </lineage>
</organism>
<name>A0AAV4JIZ7_9GAST</name>
<dbReference type="InterPro" id="IPR042635">
    <property type="entry name" value="MEGF10/SREC1/2-like"/>
</dbReference>
<accession>A0AAV4JIZ7</accession>
<keyword evidence="3" id="KW-1185">Reference proteome</keyword>
<dbReference type="PANTHER" id="PTHR24043:SF8">
    <property type="entry name" value="EGF-LIKE DOMAIN-CONTAINING PROTEIN"/>
    <property type="match status" value="1"/>
</dbReference>
<gene>
    <name evidence="2" type="ORF">ElyMa_001593400</name>
</gene>
<evidence type="ECO:0000313" key="3">
    <source>
        <dbReference type="Proteomes" id="UP000762676"/>
    </source>
</evidence>
<proteinExistence type="predicted"/>
<evidence type="ECO:0000313" key="2">
    <source>
        <dbReference type="EMBL" id="GFS21401.1"/>
    </source>
</evidence>